<feature type="domain" description="TRNA-binding" evidence="17">
    <location>
        <begin position="40"/>
        <end position="158"/>
    </location>
</feature>
<dbReference type="AlphaFoldDB" id="A0A9D1FHH1"/>
<dbReference type="SMART" id="SM00873">
    <property type="entry name" value="B3_4"/>
    <property type="match status" value="1"/>
</dbReference>
<dbReference type="NCBIfam" id="TIGR00472">
    <property type="entry name" value="pheT_bact"/>
    <property type="match status" value="1"/>
</dbReference>
<dbReference type="GO" id="GO:0005524">
    <property type="term" value="F:ATP binding"/>
    <property type="evidence" value="ECO:0007669"/>
    <property type="project" value="UniProtKB-UniRule"/>
</dbReference>
<dbReference type="Gene3D" id="2.40.50.140">
    <property type="entry name" value="Nucleic acid-binding proteins"/>
    <property type="match status" value="1"/>
</dbReference>
<evidence type="ECO:0000313" key="21">
    <source>
        <dbReference type="Proteomes" id="UP000886865"/>
    </source>
</evidence>
<keyword evidence="6 15" id="KW-0436">Ligase</keyword>
<dbReference type="Gene3D" id="3.50.40.10">
    <property type="entry name" value="Phenylalanyl-trna Synthetase, Chain B, domain 3"/>
    <property type="match status" value="1"/>
</dbReference>
<keyword evidence="13 15" id="KW-0030">Aminoacyl-tRNA synthetase</keyword>
<comment type="subcellular location">
    <subcellularLocation>
        <location evidence="1 15">Cytoplasm</location>
    </subcellularLocation>
</comment>
<evidence type="ECO:0000313" key="20">
    <source>
        <dbReference type="EMBL" id="HIS73798.1"/>
    </source>
</evidence>
<dbReference type="InterPro" id="IPR012340">
    <property type="entry name" value="NA-bd_OB-fold"/>
</dbReference>
<dbReference type="GO" id="GO:0006432">
    <property type="term" value="P:phenylalanyl-tRNA aminoacylation"/>
    <property type="evidence" value="ECO:0007669"/>
    <property type="project" value="UniProtKB-UniRule"/>
</dbReference>
<comment type="subunit">
    <text evidence="3 15">Tetramer of two alpha and two beta subunits.</text>
</comment>
<comment type="cofactor">
    <cofactor evidence="15">
        <name>Mg(2+)</name>
        <dbReference type="ChEBI" id="CHEBI:18420"/>
    </cofactor>
    <text evidence="15">Binds 2 magnesium ions per tetramer.</text>
</comment>
<dbReference type="CDD" id="cd00769">
    <property type="entry name" value="PheRS_beta_core"/>
    <property type="match status" value="1"/>
</dbReference>
<dbReference type="InterPro" id="IPR002547">
    <property type="entry name" value="tRNA-bd_dom"/>
</dbReference>
<dbReference type="SMART" id="SM00896">
    <property type="entry name" value="FDX-ACB"/>
    <property type="match status" value="1"/>
</dbReference>
<dbReference type="Gene3D" id="3.30.930.10">
    <property type="entry name" value="Bira Bifunctional Protein, Domain 2"/>
    <property type="match status" value="1"/>
</dbReference>
<dbReference type="SUPFAM" id="SSF56037">
    <property type="entry name" value="PheT/TilS domain"/>
    <property type="match status" value="1"/>
</dbReference>
<dbReference type="Proteomes" id="UP000886865">
    <property type="component" value="Unassembled WGS sequence"/>
</dbReference>
<comment type="similarity">
    <text evidence="2 15">Belongs to the phenylalanyl-tRNA synthetase beta subunit family. Type 1 subfamily.</text>
</comment>
<feature type="binding site" evidence="15">
    <location>
        <position position="464"/>
    </location>
    <ligand>
        <name>Mg(2+)</name>
        <dbReference type="ChEBI" id="CHEBI:18420"/>
        <note>shared with alpha subunit</note>
    </ligand>
</feature>
<comment type="catalytic activity">
    <reaction evidence="14 15">
        <text>tRNA(Phe) + L-phenylalanine + ATP = L-phenylalanyl-tRNA(Phe) + AMP + diphosphate + H(+)</text>
        <dbReference type="Rhea" id="RHEA:19413"/>
        <dbReference type="Rhea" id="RHEA-COMP:9668"/>
        <dbReference type="Rhea" id="RHEA-COMP:9699"/>
        <dbReference type="ChEBI" id="CHEBI:15378"/>
        <dbReference type="ChEBI" id="CHEBI:30616"/>
        <dbReference type="ChEBI" id="CHEBI:33019"/>
        <dbReference type="ChEBI" id="CHEBI:58095"/>
        <dbReference type="ChEBI" id="CHEBI:78442"/>
        <dbReference type="ChEBI" id="CHEBI:78531"/>
        <dbReference type="ChEBI" id="CHEBI:456215"/>
        <dbReference type="EC" id="6.1.1.20"/>
    </reaction>
</comment>
<dbReference type="InterPro" id="IPR005147">
    <property type="entry name" value="tRNA_synthase_B5-dom"/>
</dbReference>
<dbReference type="EC" id="6.1.1.20" evidence="15"/>
<dbReference type="InterPro" id="IPR005121">
    <property type="entry name" value="Fdx_antiC-bd"/>
</dbReference>
<keyword evidence="10 15" id="KW-0460">Magnesium</keyword>
<accession>A0A9D1FHH1</accession>
<evidence type="ECO:0000256" key="7">
    <source>
        <dbReference type="ARBA" id="ARBA00022723"/>
    </source>
</evidence>
<dbReference type="InterPro" id="IPR036690">
    <property type="entry name" value="Fdx_antiC-bd_sf"/>
</dbReference>
<name>A0A9D1FHH1_9BACT</name>
<evidence type="ECO:0000259" key="17">
    <source>
        <dbReference type="PROSITE" id="PS50886"/>
    </source>
</evidence>
<dbReference type="SUPFAM" id="SSF54991">
    <property type="entry name" value="Anticodon-binding domain of PheRS"/>
    <property type="match status" value="1"/>
</dbReference>
<dbReference type="Pfam" id="PF03483">
    <property type="entry name" value="B3_4"/>
    <property type="match status" value="1"/>
</dbReference>
<evidence type="ECO:0000256" key="13">
    <source>
        <dbReference type="ARBA" id="ARBA00023146"/>
    </source>
</evidence>
<evidence type="ECO:0000256" key="3">
    <source>
        <dbReference type="ARBA" id="ARBA00011209"/>
    </source>
</evidence>
<dbReference type="PANTHER" id="PTHR10947">
    <property type="entry name" value="PHENYLALANYL-TRNA SYNTHETASE BETA CHAIN AND LEUCINE-RICH REPEAT-CONTAINING PROTEIN 47"/>
    <property type="match status" value="1"/>
</dbReference>
<gene>
    <name evidence="15" type="primary">pheT</name>
    <name evidence="20" type="ORF">IAA86_02110</name>
</gene>
<evidence type="ECO:0000256" key="2">
    <source>
        <dbReference type="ARBA" id="ARBA00008653"/>
    </source>
</evidence>
<evidence type="ECO:0000256" key="12">
    <source>
        <dbReference type="ARBA" id="ARBA00022917"/>
    </source>
</evidence>
<dbReference type="InterPro" id="IPR045864">
    <property type="entry name" value="aa-tRNA-synth_II/BPL/LPL"/>
</dbReference>
<evidence type="ECO:0000256" key="6">
    <source>
        <dbReference type="ARBA" id="ARBA00022598"/>
    </source>
</evidence>
<dbReference type="Pfam" id="PF17759">
    <property type="entry name" value="tRNA_synthFbeta"/>
    <property type="match status" value="1"/>
</dbReference>
<organism evidence="20 21">
    <name type="scientific">Candidatus Galligastranaerophilus intestinavium</name>
    <dbReference type="NCBI Taxonomy" id="2840836"/>
    <lineage>
        <taxon>Bacteria</taxon>
        <taxon>Candidatus Galligastranaerophilus</taxon>
    </lineage>
</organism>
<feature type="binding site" evidence="15">
    <location>
        <position position="470"/>
    </location>
    <ligand>
        <name>Mg(2+)</name>
        <dbReference type="ChEBI" id="CHEBI:18420"/>
        <note>shared with alpha subunit</note>
    </ligand>
</feature>
<comment type="caution">
    <text evidence="20">The sequence shown here is derived from an EMBL/GenBank/DDBJ whole genome shotgun (WGS) entry which is preliminary data.</text>
</comment>
<dbReference type="InterPro" id="IPR020825">
    <property type="entry name" value="Phe-tRNA_synthase-like_B3/B4"/>
</dbReference>
<keyword evidence="4 15" id="KW-0963">Cytoplasm</keyword>
<dbReference type="Gene3D" id="3.30.70.380">
    <property type="entry name" value="Ferrodoxin-fold anticodon-binding domain"/>
    <property type="match status" value="1"/>
</dbReference>
<dbReference type="HAMAP" id="MF_00283">
    <property type="entry name" value="Phe_tRNA_synth_beta1"/>
    <property type="match status" value="1"/>
</dbReference>
<dbReference type="EMBL" id="DVJQ01000018">
    <property type="protein sequence ID" value="HIS73798.1"/>
    <property type="molecule type" value="Genomic_DNA"/>
</dbReference>
<keyword evidence="8 15" id="KW-0547">Nucleotide-binding</keyword>
<dbReference type="PROSITE" id="PS51447">
    <property type="entry name" value="FDX_ACB"/>
    <property type="match status" value="1"/>
</dbReference>
<dbReference type="SUPFAM" id="SSF55681">
    <property type="entry name" value="Class II aaRS and biotin synthetases"/>
    <property type="match status" value="1"/>
</dbReference>
<evidence type="ECO:0000256" key="15">
    <source>
        <dbReference type="HAMAP-Rule" id="MF_00283"/>
    </source>
</evidence>
<keyword evidence="5 16" id="KW-0820">tRNA-binding</keyword>
<evidence type="ECO:0000256" key="8">
    <source>
        <dbReference type="ARBA" id="ARBA00022741"/>
    </source>
</evidence>
<proteinExistence type="inferred from homology"/>
<feature type="binding site" evidence="15">
    <location>
        <position position="474"/>
    </location>
    <ligand>
        <name>Mg(2+)</name>
        <dbReference type="ChEBI" id="CHEBI:18420"/>
        <note>shared with alpha subunit</note>
    </ligand>
</feature>
<feature type="domain" description="FDX-ACB" evidence="18">
    <location>
        <begin position="727"/>
        <end position="822"/>
    </location>
</feature>
<evidence type="ECO:0000259" key="18">
    <source>
        <dbReference type="PROSITE" id="PS51447"/>
    </source>
</evidence>
<dbReference type="SMART" id="SM00874">
    <property type="entry name" value="B5"/>
    <property type="match status" value="1"/>
</dbReference>
<dbReference type="GO" id="GO:0000287">
    <property type="term" value="F:magnesium ion binding"/>
    <property type="evidence" value="ECO:0007669"/>
    <property type="project" value="UniProtKB-UniRule"/>
</dbReference>
<protein>
    <recommendedName>
        <fullName evidence="15">Phenylalanine--tRNA ligase beta subunit</fullName>
        <ecNumber evidence="15">6.1.1.20</ecNumber>
    </recommendedName>
    <alternativeName>
        <fullName evidence="15">Phenylalanyl-tRNA synthetase beta subunit</fullName>
        <shortName evidence="15">PheRS</shortName>
    </alternativeName>
</protein>
<dbReference type="SUPFAM" id="SSF50249">
    <property type="entry name" value="Nucleic acid-binding proteins"/>
    <property type="match status" value="1"/>
</dbReference>
<dbReference type="SUPFAM" id="SSF46955">
    <property type="entry name" value="Putative DNA-binding domain"/>
    <property type="match status" value="1"/>
</dbReference>
<dbReference type="InterPro" id="IPR045060">
    <property type="entry name" value="Phe-tRNA-ligase_IIc_bsu"/>
</dbReference>
<dbReference type="InterPro" id="IPR009061">
    <property type="entry name" value="DNA-bd_dom_put_sf"/>
</dbReference>
<evidence type="ECO:0000259" key="19">
    <source>
        <dbReference type="PROSITE" id="PS51483"/>
    </source>
</evidence>
<dbReference type="PROSITE" id="PS50886">
    <property type="entry name" value="TRBD"/>
    <property type="match status" value="1"/>
</dbReference>
<dbReference type="InterPro" id="IPR005146">
    <property type="entry name" value="B3/B4_tRNA-bd"/>
</dbReference>
<sequence length="822" mass="92829">MQVSYEWLSEFVDLSGIEPKEIAHRLTMSGLEVEDVEYRKPKFTNIITAKILKIDNHPNADKLHLVTVDTGFATKQVVCGAQNIEEGQIIPYASVGSRVFSRKTGELFELTPAVIRGVESQGMLCSCDELGLEGMQDEDGIFILNRVYDSIPLGEPLEKIMNLSEEIIFHVAPTANRGDQMSVVGIAREVSALFNRKLNFNPKNLPTLPKTDNFKIEIKDDETCKYYSIGVLKDIEIKPSPAFMQRRIEACGMRAINNVVDITNYILLEYGTPLHAFDYDKLDNYLCVRYAKDTESIITIDETQRKLTNQSVVIAKKDTPVCIAGVFGGLNSEIDDNTKNIALEAAHFTSHTNRKSARSVGYRSEASARFERGVDIELVRYAQFRAAELLQKYANAKVEGMVEIGTSCAPNIEITLRNSEIKRILGIDIPQEDSIAILENLGFELLGKNEAAAKFKVPSCRVNDVYREIDLIEEVSRIYGYDKITPSLPKIEEGANISFENRTLKTINNLFIGSGFDEIVTPSLVGENLYKEFMHKYDYETSLRVKNPQSEDATMLRQAVMPSILNVVKYNFDNGQKNFRMYEVAKAYFVKSQADEDNSGVEEQRRLAGAVFGSINNELWRDKTPVDFYSVKGVLENLFEQLNLTKRIVFAPFDENDSKTYEFMHPAQSAKISLMGKNFTTLGYVGKIHPILKDDMKFNQDLFVFELNLQAILDAVSQSTVKYKKLPVSLPVTRDIAFALDKDVTNETILKAIKKIADKNIFKGAKVFDIYQGEHIEQGKKSMAYRITLHDESKTLTDEVIDKEMTKIREGLVKSVPNLVLR</sequence>
<dbReference type="Pfam" id="PF03147">
    <property type="entry name" value="FDX-ACB"/>
    <property type="match status" value="1"/>
</dbReference>
<evidence type="ECO:0000256" key="1">
    <source>
        <dbReference type="ARBA" id="ARBA00004496"/>
    </source>
</evidence>
<dbReference type="GO" id="GO:0004826">
    <property type="term" value="F:phenylalanine-tRNA ligase activity"/>
    <property type="evidence" value="ECO:0007669"/>
    <property type="project" value="UniProtKB-UniRule"/>
</dbReference>
<dbReference type="InterPro" id="IPR041616">
    <property type="entry name" value="PheRS_beta_core"/>
</dbReference>
<dbReference type="InterPro" id="IPR004532">
    <property type="entry name" value="Phe-tRNA-ligase_IIc_bsu_bact"/>
</dbReference>
<dbReference type="InterPro" id="IPR033714">
    <property type="entry name" value="tRNA_bind_bactPheRS"/>
</dbReference>
<dbReference type="Pfam" id="PF03484">
    <property type="entry name" value="B5"/>
    <property type="match status" value="1"/>
</dbReference>
<dbReference type="Gene3D" id="3.30.56.10">
    <property type="match status" value="2"/>
</dbReference>
<keyword evidence="12 15" id="KW-0648">Protein biosynthesis</keyword>
<keyword evidence="11 16" id="KW-0694">RNA-binding</keyword>
<dbReference type="PROSITE" id="PS51483">
    <property type="entry name" value="B5"/>
    <property type="match status" value="1"/>
</dbReference>
<evidence type="ECO:0000256" key="11">
    <source>
        <dbReference type="ARBA" id="ARBA00022884"/>
    </source>
</evidence>
<dbReference type="Pfam" id="PF01588">
    <property type="entry name" value="tRNA_bind"/>
    <property type="match status" value="1"/>
</dbReference>
<feature type="domain" description="B5" evidence="19">
    <location>
        <begin position="409"/>
        <end position="486"/>
    </location>
</feature>
<feature type="binding site" evidence="15">
    <location>
        <position position="473"/>
    </location>
    <ligand>
        <name>Mg(2+)</name>
        <dbReference type="ChEBI" id="CHEBI:18420"/>
        <note>shared with alpha subunit</note>
    </ligand>
</feature>
<reference evidence="20" key="2">
    <citation type="journal article" date="2021" name="PeerJ">
        <title>Extensive microbial diversity within the chicken gut microbiome revealed by metagenomics and culture.</title>
        <authorList>
            <person name="Gilroy R."/>
            <person name="Ravi A."/>
            <person name="Getino M."/>
            <person name="Pursley I."/>
            <person name="Horton D.L."/>
            <person name="Alikhan N.F."/>
            <person name="Baker D."/>
            <person name="Gharbi K."/>
            <person name="Hall N."/>
            <person name="Watson M."/>
            <person name="Adriaenssens E.M."/>
            <person name="Foster-Nyarko E."/>
            <person name="Jarju S."/>
            <person name="Secka A."/>
            <person name="Antonio M."/>
            <person name="Oren A."/>
            <person name="Chaudhuri R.R."/>
            <person name="La Ragione R."/>
            <person name="Hildebrand F."/>
            <person name="Pallen M.J."/>
        </authorList>
    </citation>
    <scope>NUCLEOTIDE SEQUENCE</scope>
    <source>
        <strain evidence="20">CHK152-2871</strain>
    </source>
</reference>
<evidence type="ECO:0000256" key="9">
    <source>
        <dbReference type="ARBA" id="ARBA00022840"/>
    </source>
</evidence>
<dbReference type="GO" id="GO:0009328">
    <property type="term" value="C:phenylalanine-tRNA ligase complex"/>
    <property type="evidence" value="ECO:0007669"/>
    <property type="project" value="TreeGrafter"/>
</dbReference>
<keyword evidence="9 15" id="KW-0067">ATP-binding</keyword>
<evidence type="ECO:0000256" key="14">
    <source>
        <dbReference type="ARBA" id="ARBA00049255"/>
    </source>
</evidence>
<dbReference type="GO" id="GO:0000049">
    <property type="term" value="F:tRNA binding"/>
    <property type="evidence" value="ECO:0007669"/>
    <property type="project" value="UniProtKB-UniRule"/>
</dbReference>
<evidence type="ECO:0000256" key="10">
    <source>
        <dbReference type="ARBA" id="ARBA00022842"/>
    </source>
</evidence>
<dbReference type="CDD" id="cd02796">
    <property type="entry name" value="tRNA_bind_bactPheRS"/>
    <property type="match status" value="1"/>
</dbReference>
<evidence type="ECO:0000256" key="16">
    <source>
        <dbReference type="PROSITE-ProRule" id="PRU00209"/>
    </source>
</evidence>
<reference evidence="20" key="1">
    <citation type="submission" date="2020-10" db="EMBL/GenBank/DDBJ databases">
        <authorList>
            <person name="Gilroy R."/>
        </authorList>
    </citation>
    <scope>NUCLEOTIDE SEQUENCE</scope>
    <source>
        <strain evidence="20">CHK152-2871</strain>
    </source>
</reference>
<keyword evidence="7 15" id="KW-0479">Metal-binding</keyword>
<dbReference type="PANTHER" id="PTHR10947:SF0">
    <property type="entry name" value="PHENYLALANINE--TRNA LIGASE BETA SUBUNIT"/>
    <property type="match status" value="1"/>
</dbReference>
<evidence type="ECO:0000256" key="4">
    <source>
        <dbReference type="ARBA" id="ARBA00022490"/>
    </source>
</evidence>
<evidence type="ECO:0000256" key="5">
    <source>
        <dbReference type="ARBA" id="ARBA00022555"/>
    </source>
</evidence>